<evidence type="ECO:0000256" key="4">
    <source>
        <dbReference type="RuleBase" id="RU362116"/>
    </source>
</evidence>
<protein>
    <submittedName>
        <fullName evidence="8">Uncharacterized protein</fullName>
    </submittedName>
</protein>
<evidence type="ECO:0000259" key="5">
    <source>
        <dbReference type="Pfam" id="PF00460"/>
    </source>
</evidence>
<dbReference type="RefSeq" id="WP_011371667.1">
    <property type="nucleotide sequence ID" value="NC_007575.1"/>
</dbReference>
<dbReference type="InterPro" id="IPR037925">
    <property type="entry name" value="FlgE/F/G-like"/>
</dbReference>
<evidence type="ECO:0000259" key="7">
    <source>
        <dbReference type="Pfam" id="PF22692"/>
    </source>
</evidence>
<comment type="subcellular location">
    <subcellularLocation>
        <location evidence="1 4">Bacterial flagellum basal body</location>
    </subcellularLocation>
</comment>
<dbReference type="Pfam" id="PF22692">
    <property type="entry name" value="LlgE_F_G_D1"/>
    <property type="match status" value="1"/>
</dbReference>
<dbReference type="PANTHER" id="PTHR30435">
    <property type="entry name" value="FLAGELLAR PROTEIN"/>
    <property type="match status" value="1"/>
</dbReference>
<organism evidence="8 9">
    <name type="scientific">Sulfurimonas denitrificans (strain ATCC 33889 / DSM 1251)</name>
    <name type="common">Thiomicrospira denitrificans (strain ATCC 33889 / DSM 1251)</name>
    <dbReference type="NCBI Taxonomy" id="326298"/>
    <lineage>
        <taxon>Bacteria</taxon>
        <taxon>Pseudomonadati</taxon>
        <taxon>Campylobacterota</taxon>
        <taxon>Epsilonproteobacteria</taxon>
        <taxon>Campylobacterales</taxon>
        <taxon>Sulfurimonadaceae</taxon>
        <taxon>Sulfurimonas</taxon>
    </lineage>
</organism>
<evidence type="ECO:0000313" key="9">
    <source>
        <dbReference type="Proteomes" id="UP000002714"/>
    </source>
</evidence>
<dbReference type="GO" id="GO:0009425">
    <property type="term" value="C:bacterial-type flagellum basal body"/>
    <property type="evidence" value="ECO:0007669"/>
    <property type="project" value="UniProtKB-SubCell"/>
</dbReference>
<proteinExistence type="inferred from homology"/>
<reference evidence="8 9" key="1">
    <citation type="journal article" date="2008" name="Appl. Environ. Microbiol.">
        <title>Genome of the epsilonproteobacterial chemolithoautotroph Sulfurimonas denitrificans.</title>
        <authorList>
            <person name="Sievert S.M."/>
            <person name="Scott K.M."/>
            <person name="Klotz M.G."/>
            <person name="Chain P.S.G."/>
            <person name="Hauser L.J."/>
            <person name="Hemp J."/>
            <person name="Huegler M."/>
            <person name="Land M."/>
            <person name="Lapidus A."/>
            <person name="Larimer F.W."/>
            <person name="Lucas S."/>
            <person name="Malfatti S.A."/>
            <person name="Meyer F."/>
            <person name="Paulsen I.T."/>
            <person name="Ren Q."/>
            <person name="Simon J."/>
            <person name="Bailey K."/>
            <person name="Diaz E."/>
            <person name="Fitzpatrick K.A."/>
            <person name="Glover B."/>
            <person name="Gwatney N."/>
            <person name="Korajkic A."/>
            <person name="Long A."/>
            <person name="Mobberley J.M."/>
            <person name="Pantry S.N."/>
            <person name="Pazder G."/>
            <person name="Peterson S."/>
            <person name="Quintanilla J.D."/>
            <person name="Sprinkle R."/>
            <person name="Stephens J."/>
            <person name="Thomas P."/>
            <person name="Vaughn R."/>
            <person name="Weber M.J."/>
            <person name="Wooten L.L."/>
        </authorList>
    </citation>
    <scope>NUCLEOTIDE SEQUENCE [LARGE SCALE GENOMIC DNA]</scope>
    <source>
        <strain evidence="9">ATCC 33889 / DSM 1251</strain>
    </source>
</reference>
<dbReference type="AlphaFoldDB" id="Q30UL9"/>
<dbReference type="InterPro" id="IPR019776">
    <property type="entry name" value="Flagellar_basal_body_rod_CS"/>
</dbReference>
<accession>Q30UL9</accession>
<dbReference type="Pfam" id="PF00460">
    <property type="entry name" value="Flg_bb_rod"/>
    <property type="match status" value="1"/>
</dbReference>
<dbReference type="SUPFAM" id="SSF117143">
    <property type="entry name" value="Flagellar hook protein flgE"/>
    <property type="match status" value="1"/>
</dbReference>
<dbReference type="InterPro" id="IPR001444">
    <property type="entry name" value="Flag_bb_rod_N"/>
</dbReference>
<keyword evidence="3 4" id="KW-0975">Bacterial flagellum</keyword>
<dbReference type="eggNOG" id="COG1749">
    <property type="taxonomic scope" value="Bacteria"/>
</dbReference>
<dbReference type="InterPro" id="IPR020013">
    <property type="entry name" value="Flagellar_FlgE/F/G"/>
</dbReference>
<feature type="domain" description="Flagellar hook protein FlgE/F/G-like D1" evidence="7">
    <location>
        <begin position="88"/>
        <end position="132"/>
    </location>
</feature>
<evidence type="ECO:0000256" key="2">
    <source>
        <dbReference type="ARBA" id="ARBA00009677"/>
    </source>
</evidence>
<dbReference type="InterPro" id="IPR053967">
    <property type="entry name" value="LlgE_F_G-like_D1"/>
</dbReference>
<evidence type="ECO:0000256" key="1">
    <source>
        <dbReference type="ARBA" id="ARBA00004117"/>
    </source>
</evidence>
<sequence>MMIQAFYTGINGIKSHQTSIDVIADNLANTSTLGFRGYTAEFSSLFEKSLSTTADINAGIGLGSRVNAITMNDSVGTLQLSERSTDMAIMGDGWFGIQGEGSPLYTRDGSFTFDRERDLVTADGYYVLGTMGKNINNGVLSEQLAEIPLANVSEQQKLRFPDKLTYPVEPTSEAKFFGNLGVTDNIRVISAKAIDSQSNTNSIRLEFKKSNPQTSPGVQWDVTATAQSSGVKTEYNEQTSETTYLPDEIYDTQKGVVSFDNSGIIISNTLSTVNNNGTPVKIDLGSGFNGLISMDNPFSGSSTSNGTQSGELQGYDINKNAQIVATFSNGMQSAIGSVAVYHFQNDKALERAGGSRFSESTNSGKPIFFKDANGKNIVGTDLSNFKLEGSNVRMEVALTEIIVMQRSYDANSKCITTADQMLQKALSMHR</sequence>
<dbReference type="InterPro" id="IPR010930">
    <property type="entry name" value="Flg_bb/hook_C_dom"/>
</dbReference>
<dbReference type="GO" id="GO:0071978">
    <property type="term" value="P:bacterial-type flagellum-dependent swarming motility"/>
    <property type="evidence" value="ECO:0007669"/>
    <property type="project" value="TreeGrafter"/>
</dbReference>
<dbReference type="KEGG" id="tdn:Suden_0031"/>
<comment type="similarity">
    <text evidence="2 4">Belongs to the flagella basal body rod proteins family.</text>
</comment>
<name>Q30UL9_SULDN</name>
<gene>
    <name evidence="8" type="ordered locus">Suden_0031</name>
</gene>
<dbReference type="HOGENOM" id="CLU_013687_2_4_7"/>
<feature type="domain" description="Flagellar basal body rod protein N-terminal" evidence="5">
    <location>
        <begin position="6"/>
        <end position="36"/>
    </location>
</feature>
<dbReference type="Pfam" id="PF06429">
    <property type="entry name" value="Flg_bbr_C"/>
    <property type="match status" value="1"/>
</dbReference>
<dbReference type="Proteomes" id="UP000002714">
    <property type="component" value="Chromosome"/>
</dbReference>
<feature type="domain" description="Flagellar basal-body/hook protein C-terminal" evidence="6">
    <location>
        <begin position="387"/>
        <end position="428"/>
    </location>
</feature>
<dbReference type="OrthoDB" id="9804559at2"/>
<keyword evidence="9" id="KW-1185">Reference proteome</keyword>
<dbReference type="NCBIfam" id="TIGR03506">
    <property type="entry name" value="FlgEFG_subfam"/>
    <property type="match status" value="1"/>
</dbReference>
<evidence type="ECO:0000259" key="6">
    <source>
        <dbReference type="Pfam" id="PF06429"/>
    </source>
</evidence>
<evidence type="ECO:0000256" key="3">
    <source>
        <dbReference type="ARBA" id="ARBA00023143"/>
    </source>
</evidence>
<dbReference type="EMBL" id="CP000153">
    <property type="protein sequence ID" value="ABB43312.1"/>
    <property type="molecule type" value="Genomic_DNA"/>
</dbReference>
<dbReference type="PROSITE" id="PS00588">
    <property type="entry name" value="FLAGELLA_BB_ROD"/>
    <property type="match status" value="1"/>
</dbReference>
<evidence type="ECO:0000313" key="8">
    <source>
        <dbReference type="EMBL" id="ABB43312.1"/>
    </source>
</evidence>
<dbReference type="STRING" id="326298.Suden_0031"/>
<dbReference type="PANTHER" id="PTHR30435:SF19">
    <property type="entry name" value="FLAGELLAR BASAL-BODY ROD PROTEIN FLGG"/>
    <property type="match status" value="1"/>
</dbReference>